<evidence type="ECO:0000256" key="3">
    <source>
        <dbReference type="ARBA" id="ARBA00022618"/>
    </source>
</evidence>
<dbReference type="InterPro" id="IPR051046">
    <property type="entry name" value="MurCDEF_CellWall_CoF430Synth"/>
</dbReference>
<dbReference type="Gene3D" id="3.40.1390.10">
    <property type="entry name" value="MurE/MurF, N-terminal domain"/>
    <property type="match status" value="1"/>
</dbReference>
<dbReference type="GO" id="GO:0071555">
    <property type="term" value="P:cell wall organization"/>
    <property type="evidence" value="ECO:0007669"/>
    <property type="project" value="UniProtKB-KW"/>
</dbReference>
<dbReference type="GO" id="GO:0047480">
    <property type="term" value="F:UDP-N-acetylmuramoyl-tripeptide-D-alanyl-D-alanine ligase activity"/>
    <property type="evidence" value="ECO:0007669"/>
    <property type="project" value="UniProtKB-UniRule"/>
</dbReference>
<evidence type="ECO:0000259" key="14">
    <source>
        <dbReference type="Pfam" id="PF08245"/>
    </source>
</evidence>
<evidence type="ECO:0000256" key="1">
    <source>
        <dbReference type="ARBA" id="ARBA00022490"/>
    </source>
</evidence>
<evidence type="ECO:0000313" key="15">
    <source>
        <dbReference type="EMBL" id="QGT99132.1"/>
    </source>
</evidence>
<keyword evidence="9 10" id="KW-0961">Cell wall biogenesis/degradation</keyword>
<dbReference type="RefSeq" id="WP_156203057.1">
    <property type="nucleotide sequence ID" value="NZ_CP046457.1"/>
</dbReference>
<name>A0A6I6DEK2_9FIRM</name>
<dbReference type="GO" id="GO:0051301">
    <property type="term" value="P:cell division"/>
    <property type="evidence" value="ECO:0007669"/>
    <property type="project" value="UniProtKB-KW"/>
</dbReference>
<dbReference type="OrthoDB" id="9801978at2"/>
<evidence type="ECO:0000256" key="2">
    <source>
        <dbReference type="ARBA" id="ARBA00022598"/>
    </source>
</evidence>
<dbReference type="UniPathway" id="UPA00219"/>
<keyword evidence="16" id="KW-1185">Reference proteome</keyword>
<dbReference type="AlphaFoldDB" id="A0A6I6DEK2"/>
<dbReference type="InterPro" id="IPR004101">
    <property type="entry name" value="Mur_ligase_C"/>
</dbReference>
<evidence type="ECO:0000259" key="12">
    <source>
        <dbReference type="Pfam" id="PF01225"/>
    </source>
</evidence>
<proteinExistence type="inferred from homology"/>
<keyword evidence="7 10" id="KW-0573">Peptidoglycan synthesis</keyword>
<dbReference type="EMBL" id="CP046457">
    <property type="protein sequence ID" value="QGT99132.1"/>
    <property type="molecule type" value="Genomic_DNA"/>
</dbReference>
<dbReference type="GO" id="GO:0005737">
    <property type="term" value="C:cytoplasm"/>
    <property type="evidence" value="ECO:0007669"/>
    <property type="project" value="UniProtKB-SubCell"/>
</dbReference>
<feature type="domain" description="Mur ligase central" evidence="14">
    <location>
        <begin position="113"/>
        <end position="298"/>
    </location>
</feature>
<keyword evidence="8 10" id="KW-0131">Cell cycle</keyword>
<dbReference type="Pfam" id="PF01225">
    <property type="entry name" value="Mur_ligase"/>
    <property type="match status" value="1"/>
</dbReference>
<reference evidence="16" key="1">
    <citation type="journal article" date="2019" name="Microbiology">
        <title>Complete Genome Sequence of an Uncultured Bacterium of the Candidate Phylum Bipolaricaulota.</title>
        <authorList>
            <person name="Kadnikov V.V."/>
            <person name="Mardanov A.V."/>
            <person name="Beletsky A.V."/>
            <person name="Frank Y.A."/>
            <person name="Karnachuk O.V."/>
            <person name="Ravin N.V."/>
        </authorList>
    </citation>
    <scope>NUCLEOTIDE SEQUENCE [LARGE SCALE GENOMIC DNA]</scope>
</reference>
<evidence type="ECO:0000256" key="9">
    <source>
        <dbReference type="ARBA" id="ARBA00023316"/>
    </source>
</evidence>
<keyword evidence="4 10" id="KW-0547">Nucleotide-binding</keyword>
<dbReference type="Gene3D" id="3.40.1190.10">
    <property type="entry name" value="Mur-like, catalytic domain"/>
    <property type="match status" value="1"/>
</dbReference>
<feature type="domain" description="Mur ligase N-terminal catalytic" evidence="12">
    <location>
        <begin position="24"/>
        <end position="101"/>
    </location>
</feature>
<evidence type="ECO:0000256" key="5">
    <source>
        <dbReference type="ARBA" id="ARBA00022840"/>
    </source>
</evidence>
<comment type="pathway">
    <text evidence="10 11">Cell wall biogenesis; peptidoglycan biosynthesis.</text>
</comment>
<dbReference type="InterPro" id="IPR035911">
    <property type="entry name" value="MurE/MurF_N"/>
</dbReference>
<keyword evidence="3 10" id="KW-0132">Cell division</keyword>
<evidence type="ECO:0000256" key="8">
    <source>
        <dbReference type="ARBA" id="ARBA00023306"/>
    </source>
</evidence>
<dbReference type="Pfam" id="PF08245">
    <property type="entry name" value="Mur_ligase_M"/>
    <property type="match status" value="1"/>
</dbReference>
<dbReference type="PANTHER" id="PTHR43024">
    <property type="entry name" value="UDP-N-ACETYLMURAMOYL-TRIPEPTIDE--D-ALANYL-D-ALANINE LIGASE"/>
    <property type="match status" value="1"/>
</dbReference>
<dbReference type="HAMAP" id="MF_02019">
    <property type="entry name" value="MurF"/>
    <property type="match status" value="1"/>
</dbReference>
<dbReference type="GO" id="GO:0008360">
    <property type="term" value="P:regulation of cell shape"/>
    <property type="evidence" value="ECO:0007669"/>
    <property type="project" value="UniProtKB-KW"/>
</dbReference>
<evidence type="ECO:0000256" key="4">
    <source>
        <dbReference type="ARBA" id="ARBA00022741"/>
    </source>
</evidence>
<dbReference type="Proteomes" id="UP000426444">
    <property type="component" value="Chromosome"/>
</dbReference>
<dbReference type="PANTHER" id="PTHR43024:SF1">
    <property type="entry name" value="UDP-N-ACETYLMURAMOYL-TRIPEPTIDE--D-ALANYL-D-ALANINE LIGASE"/>
    <property type="match status" value="1"/>
</dbReference>
<comment type="subcellular location">
    <subcellularLocation>
        <location evidence="10 11">Cytoplasm</location>
    </subcellularLocation>
</comment>
<organism evidence="15 16">
    <name type="scientific">Candidatus Syntrophocurvum alkaliphilum</name>
    <dbReference type="NCBI Taxonomy" id="2293317"/>
    <lineage>
        <taxon>Bacteria</taxon>
        <taxon>Bacillati</taxon>
        <taxon>Bacillota</taxon>
        <taxon>Clostridia</taxon>
        <taxon>Eubacteriales</taxon>
        <taxon>Syntrophomonadaceae</taxon>
        <taxon>Candidatus Syntrophocurvum</taxon>
    </lineage>
</organism>
<evidence type="ECO:0000256" key="10">
    <source>
        <dbReference type="HAMAP-Rule" id="MF_02019"/>
    </source>
</evidence>
<keyword evidence="2 10" id="KW-0436">Ligase</keyword>
<evidence type="ECO:0000259" key="13">
    <source>
        <dbReference type="Pfam" id="PF02875"/>
    </source>
</evidence>
<feature type="domain" description="Mur ligase C-terminal" evidence="13">
    <location>
        <begin position="321"/>
        <end position="447"/>
    </location>
</feature>
<feature type="binding site" evidence="10">
    <location>
        <begin position="115"/>
        <end position="121"/>
    </location>
    <ligand>
        <name>ATP</name>
        <dbReference type="ChEBI" id="CHEBI:30616"/>
    </ligand>
</feature>
<accession>A0A6I6DEK2</accession>
<dbReference type="NCBIfam" id="TIGR01143">
    <property type="entry name" value="murF"/>
    <property type="match status" value="1"/>
</dbReference>
<dbReference type="InterPro" id="IPR013221">
    <property type="entry name" value="Mur_ligase_cen"/>
</dbReference>
<dbReference type="SUPFAM" id="SSF53623">
    <property type="entry name" value="MurD-like peptide ligases, catalytic domain"/>
    <property type="match status" value="1"/>
</dbReference>
<evidence type="ECO:0000256" key="6">
    <source>
        <dbReference type="ARBA" id="ARBA00022960"/>
    </source>
</evidence>
<keyword evidence="6 10" id="KW-0133">Cell shape</keyword>
<dbReference type="EC" id="6.3.2.10" evidence="10 11"/>
<comment type="function">
    <text evidence="10 11">Involved in cell wall formation. Catalyzes the final step in the synthesis of UDP-N-acetylmuramoyl-pentapeptide, the precursor of murein.</text>
</comment>
<dbReference type="InterPro" id="IPR005863">
    <property type="entry name" value="UDP-N-AcMur_synth"/>
</dbReference>
<dbReference type="Gene3D" id="3.90.190.20">
    <property type="entry name" value="Mur ligase, C-terminal domain"/>
    <property type="match status" value="1"/>
</dbReference>
<dbReference type="Pfam" id="PF02875">
    <property type="entry name" value="Mur_ligase_C"/>
    <property type="match status" value="1"/>
</dbReference>
<dbReference type="KEGG" id="salq:SYNTR_0539"/>
<dbReference type="GO" id="GO:0009252">
    <property type="term" value="P:peptidoglycan biosynthetic process"/>
    <property type="evidence" value="ECO:0007669"/>
    <property type="project" value="UniProtKB-UniRule"/>
</dbReference>
<gene>
    <name evidence="10" type="primary">murF</name>
    <name evidence="15" type="ORF">SYNTR_0539</name>
</gene>
<keyword evidence="5 10" id="KW-0067">ATP-binding</keyword>
<sequence length="465" mass="51456">MKFGLQLINDSINPKLIRGNANLEYSGVSTDSRNIVSQTLFFALAGDKFDGHDFVNIALENGANGAVISKKIDISTKFIDDKTIILVEDTLQALQDLATGYRKTFSNTNFIAITGSVGKTTTKELLADFFNTEYSTLKTKGNFNNEIGLPLSILDLESHHKVAVFELAMRAKGEIKNLSDILNPNYAIITNVEPVHLEPMGSFKNIASAKCELLENIGLDGYALINGDIDILVKTAQEYKCTKYTFGYKENNDIQIVNVETNENGLYIRLRIIDFITNLFFPIPTEKLAYNIAASTGLAYLLGVDINNIKEVLSKYKTTHGRLHTTQQNGVTIMDDTYNANPLSMIAAIETLKNIGGKNRRIAVLGDMYELGHMEKTGHIKVGEAVVSNSIDELVAIGKNAKYIAEGAASNKMNNENINCFSNKEEAFNWLKTNIKVGDYILFKASRGMGLETIIKDLKDFLTNK</sequence>
<evidence type="ECO:0000256" key="11">
    <source>
        <dbReference type="RuleBase" id="RU004136"/>
    </source>
</evidence>
<dbReference type="SUPFAM" id="SSF53244">
    <property type="entry name" value="MurD-like peptide ligases, peptide-binding domain"/>
    <property type="match status" value="1"/>
</dbReference>
<dbReference type="InterPro" id="IPR036615">
    <property type="entry name" value="Mur_ligase_C_dom_sf"/>
</dbReference>
<keyword evidence="1 10" id="KW-0963">Cytoplasm</keyword>
<comment type="similarity">
    <text evidence="10">Belongs to the MurCDEF family. MurF subfamily.</text>
</comment>
<dbReference type="InterPro" id="IPR000713">
    <property type="entry name" value="Mur_ligase_N"/>
</dbReference>
<evidence type="ECO:0000313" key="16">
    <source>
        <dbReference type="Proteomes" id="UP000426444"/>
    </source>
</evidence>
<dbReference type="GO" id="GO:0005524">
    <property type="term" value="F:ATP binding"/>
    <property type="evidence" value="ECO:0007669"/>
    <property type="project" value="UniProtKB-UniRule"/>
</dbReference>
<dbReference type="InterPro" id="IPR036565">
    <property type="entry name" value="Mur-like_cat_sf"/>
</dbReference>
<comment type="catalytic activity">
    <reaction evidence="10 11">
        <text>D-alanyl-D-alanine + UDP-N-acetyl-alpha-D-muramoyl-L-alanyl-gamma-D-glutamyl-meso-2,6-diaminopimelate + ATP = UDP-N-acetyl-alpha-D-muramoyl-L-alanyl-gamma-D-glutamyl-meso-2,6-diaminopimeloyl-D-alanyl-D-alanine + ADP + phosphate + H(+)</text>
        <dbReference type="Rhea" id="RHEA:28374"/>
        <dbReference type="ChEBI" id="CHEBI:15378"/>
        <dbReference type="ChEBI" id="CHEBI:30616"/>
        <dbReference type="ChEBI" id="CHEBI:43474"/>
        <dbReference type="ChEBI" id="CHEBI:57822"/>
        <dbReference type="ChEBI" id="CHEBI:61386"/>
        <dbReference type="ChEBI" id="CHEBI:83905"/>
        <dbReference type="ChEBI" id="CHEBI:456216"/>
        <dbReference type="EC" id="6.3.2.10"/>
    </reaction>
</comment>
<dbReference type="SUPFAM" id="SSF63418">
    <property type="entry name" value="MurE/MurF N-terminal domain"/>
    <property type="match status" value="1"/>
</dbReference>
<protein>
    <recommendedName>
        <fullName evidence="10 11">UDP-N-acetylmuramoyl-tripeptide--D-alanyl-D-alanine ligase</fullName>
        <ecNumber evidence="10 11">6.3.2.10</ecNumber>
    </recommendedName>
    <alternativeName>
        <fullName evidence="10">D-alanyl-D-alanine-adding enzyme</fullName>
    </alternativeName>
</protein>
<evidence type="ECO:0000256" key="7">
    <source>
        <dbReference type="ARBA" id="ARBA00022984"/>
    </source>
</evidence>